<evidence type="ECO:0000256" key="2">
    <source>
        <dbReference type="ARBA" id="ARBA00022723"/>
    </source>
</evidence>
<accession>A0A1G7FH06</accession>
<keyword evidence="1 4" id="KW-0349">Heme</keyword>
<dbReference type="GO" id="GO:0020037">
    <property type="term" value="F:heme binding"/>
    <property type="evidence" value="ECO:0007669"/>
    <property type="project" value="InterPro"/>
</dbReference>
<sequence length="136" mass="14989">MKTFLLIYFSAIITLSLYLFQNQDAALAESMQRGSEIYSDFCVTCHLQEGEGVTNTFPPLAGADYLMANREASIRGVKFGQQQEIVVNGVTYNTAMPDPGLEAEEVADVMNYILNSWGNVSEEMVTVAEVESVSEN</sequence>
<feature type="domain" description="Cytochrome c" evidence="5">
    <location>
        <begin position="29"/>
        <end position="117"/>
    </location>
</feature>
<reference evidence="6 7" key="1">
    <citation type="submission" date="2016-10" db="EMBL/GenBank/DDBJ databases">
        <authorList>
            <person name="de Groot N.N."/>
        </authorList>
    </citation>
    <scope>NUCLEOTIDE SEQUENCE [LARGE SCALE GENOMIC DNA]</scope>
    <source>
        <strain evidence="6 7">DSM 23421</strain>
    </source>
</reference>
<dbReference type="PANTHER" id="PTHR35008">
    <property type="entry name" value="BLL4482 PROTEIN-RELATED"/>
    <property type="match status" value="1"/>
</dbReference>
<evidence type="ECO:0000256" key="1">
    <source>
        <dbReference type="ARBA" id="ARBA00022617"/>
    </source>
</evidence>
<dbReference type="InterPro" id="IPR009056">
    <property type="entry name" value="Cyt_c-like_dom"/>
</dbReference>
<dbReference type="InterPro" id="IPR051459">
    <property type="entry name" value="Cytochrome_c-type_DH"/>
</dbReference>
<dbReference type="STRING" id="641691.SAMN05421636_107119"/>
<keyword evidence="3 4" id="KW-0408">Iron</keyword>
<name>A0A1G7FH06_9FLAO</name>
<dbReference type="AlphaFoldDB" id="A0A1G7FH06"/>
<evidence type="ECO:0000313" key="7">
    <source>
        <dbReference type="Proteomes" id="UP000199109"/>
    </source>
</evidence>
<evidence type="ECO:0000259" key="5">
    <source>
        <dbReference type="PROSITE" id="PS51007"/>
    </source>
</evidence>
<dbReference type="GO" id="GO:0046872">
    <property type="term" value="F:metal ion binding"/>
    <property type="evidence" value="ECO:0007669"/>
    <property type="project" value="UniProtKB-KW"/>
</dbReference>
<dbReference type="RefSeq" id="WP_175455337.1">
    <property type="nucleotide sequence ID" value="NZ_FNAO01000007.1"/>
</dbReference>
<dbReference type="Pfam" id="PF00034">
    <property type="entry name" value="Cytochrom_C"/>
    <property type="match status" value="1"/>
</dbReference>
<protein>
    <submittedName>
        <fullName evidence="6">Cytochrome c553</fullName>
    </submittedName>
</protein>
<keyword evidence="7" id="KW-1185">Reference proteome</keyword>
<dbReference type="Gene3D" id="1.10.760.10">
    <property type="entry name" value="Cytochrome c-like domain"/>
    <property type="match status" value="1"/>
</dbReference>
<dbReference type="GO" id="GO:0009055">
    <property type="term" value="F:electron transfer activity"/>
    <property type="evidence" value="ECO:0007669"/>
    <property type="project" value="InterPro"/>
</dbReference>
<gene>
    <name evidence="6" type="ORF">SAMN05421636_107119</name>
</gene>
<evidence type="ECO:0000256" key="4">
    <source>
        <dbReference type="PROSITE-ProRule" id="PRU00433"/>
    </source>
</evidence>
<dbReference type="SUPFAM" id="SSF46626">
    <property type="entry name" value="Cytochrome c"/>
    <property type="match status" value="1"/>
</dbReference>
<dbReference type="PANTHER" id="PTHR35008:SF8">
    <property type="entry name" value="ALCOHOL DEHYDROGENASE CYTOCHROME C SUBUNIT"/>
    <property type="match status" value="1"/>
</dbReference>
<dbReference type="PROSITE" id="PS51007">
    <property type="entry name" value="CYTC"/>
    <property type="match status" value="1"/>
</dbReference>
<dbReference type="EMBL" id="FNAO01000007">
    <property type="protein sequence ID" value="SDE75194.1"/>
    <property type="molecule type" value="Genomic_DNA"/>
</dbReference>
<proteinExistence type="predicted"/>
<organism evidence="6 7">
    <name type="scientific">Pricia antarctica</name>
    <dbReference type="NCBI Taxonomy" id="641691"/>
    <lineage>
        <taxon>Bacteria</taxon>
        <taxon>Pseudomonadati</taxon>
        <taxon>Bacteroidota</taxon>
        <taxon>Flavobacteriia</taxon>
        <taxon>Flavobacteriales</taxon>
        <taxon>Flavobacteriaceae</taxon>
        <taxon>Pricia</taxon>
    </lineage>
</organism>
<evidence type="ECO:0000313" key="6">
    <source>
        <dbReference type="EMBL" id="SDE75194.1"/>
    </source>
</evidence>
<dbReference type="Proteomes" id="UP000199109">
    <property type="component" value="Unassembled WGS sequence"/>
</dbReference>
<keyword evidence="2 4" id="KW-0479">Metal-binding</keyword>
<dbReference type="InterPro" id="IPR036909">
    <property type="entry name" value="Cyt_c-like_dom_sf"/>
</dbReference>
<evidence type="ECO:0000256" key="3">
    <source>
        <dbReference type="ARBA" id="ARBA00023004"/>
    </source>
</evidence>